<evidence type="ECO:0000313" key="5">
    <source>
        <dbReference type="EMBL" id="QUI23964.1"/>
    </source>
</evidence>
<sequence length="436" mass="51428">MNYLDMIQNSINYIEINLKTELSASELARATGFSLFHYYRLFQSVTGIPVMHYILKRKLTHAIYDISLGQKMIDVALSYGFETHSGFFKAFKREYNCSPTEYLKTYKAVKPYKINLIREECIMISHRKIKKILKNWDIKEPVTIHSFYNESSGHKLENTWVVNHDYFMKVGTNIIGLKQHIALSKSFKKEGLESAIPVPTIDNEEYVVDGDLYYFLTYRVQGECIKSDEIYKEDSRLTARYIGEIIGQLHVILEKHDKEFVCNEPNLYESVKNWAIPEAKKYTRLPNSFYEEYLENFSKFYPYLPRHIIHRDPNPSNIMMKDGRLVGFIDFELSERNIRIFDPCYAATSILSESFIENDDEKLRKWLKIFKHIIMGYDSICKLSKEEKLAIPYIIYSIQLLCIAYFNSHNKFGELARVNSEMLCWLYNNKELLIIK</sequence>
<dbReference type="InterPro" id="IPR018062">
    <property type="entry name" value="HTH_AraC-typ_CS"/>
</dbReference>
<dbReference type="InterPro" id="IPR002575">
    <property type="entry name" value="Aminoglycoside_PTrfase"/>
</dbReference>
<dbReference type="GO" id="GO:0003700">
    <property type="term" value="F:DNA-binding transcription factor activity"/>
    <property type="evidence" value="ECO:0007669"/>
    <property type="project" value="InterPro"/>
</dbReference>
<keyword evidence="1" id="KW-0805">Transcription regulation</keyword>
<protein>
    <submittedName>
        <fullName evidence="5">Helix-turn-helix domain-containing protein</fullName>
    </submittedName>
</protein>
<keyword evidence="6" id="KW-1185">Reference proteome</keyword>
<dbReference type="Gene3D" id="1.10.10.60">
    <property type="entry name" value="Homeodomain-like"/>
    <property type="match status" value="2"/>
</dbReference>
<dbReference type="Gene3D" id="3.90.1200.10">
    <property type="match status" value="1"/>
</dbReference>
<dbReference type="SUPFAM" id="SSF46689">
    <property type="entry name" value="Homeodomain-like"/>
    <property type="match status" value="2"/>
</dbReference>
<dbReference type="Proteomes" id="UP000683246">
    <property type="component" value="Chromosome"/>
</dbReference>
<organism evidence="5 6">
    <name type="scientific">Vallitalea pronyensis</name>
    <dbReference type="NCBI Taxonomy" id="1348613"/>
    <lineage>
        <taxon>Bacteria</taxon>
        <taxon>Bacillati</taxon>
        <taxon>Bacillota</taxon>
        <taxon>Clostridia</taxon>
        <taxon>Lachnospirales</taxon>
        <taxon>Vallitaleaceae</taxon>
        <taxon>Vallitalea</taxon>
    </lineage>
</organism>
<feature type="domain" description="HTH araC/xylS-type" evidence="4">
    <location>
        <begin position="8"/>
        <end position="105"/>
    </location>
</feature>
<dbReference type="PROSITE" id="PS01124">
    <property type="entry name" value="HTH_ARAC_FAMILY_2"/>
    <property type="match status" value="1"/>
</dbReference>
<dbReference type="KEGG" id="vpy:HZI73_17420"/>
<name>A0A8J8MLY6_9FIRM</name>
<dbReference type="SUPFAM" id="SSF56112">
    <property type="entry name" value="Protein kinase-like (PK-like)"/>
    <property type="match status" value="1"/>
</dbReference>
<dbReference type="PROSITE" id="PS00041">
    <property type="entry name" value="HTH_ARAC_FAMILY_1"/>
    <property type="match status" value="1"/>
</dbReference>
<evidence type="ECO:0000313" key="6">
    <source>
        <dbReference type="Proteomes" id="UP000683246"/>
    </source>
</evidence>
<dbReference type="PANTHER" id="PTHR47504:SF5">
    <property type="entry name" value="RIGHT ORIGIN-BINDING PROTEIN"/>
    <property type="match status" value="1"/>
</dbReference>
<gene>
    <name evidence="5" type="ORF">HZI73_17420</name>
</gene>
<keyword evidence="2" id="KW-0238">DNA-binding</keyword>
<dbReference type="SMART" id="SM00342">
    <property type="entry name" value="HTH_ARAC"/>
    <property type="match status" value="1"/>
</dbReference>
<proteinExistence type="predicted"/>
<dbReference type="InterPro" id="IPR050959">
    <property type="entry name" value="MarA-like"/>
</dbReference>
<accession>A0A8J8MLY6</accession>
<dbReference type="AlphaFoldDB" id="A0A8J8MLY6"/>
<dbReference type="EMBL" id="CP058649">
    <property type="protein sequence ID" value="QUI23964.1"/>
    <property type="molecule type" value="Genomic_DNA"/>
</dbReference>
<dbReference type="InterPro" id="IPR018060">
    <property type="entry name" value="HTH_AraC"/>
</dbReference>
<evidence type="ECO:0000259" key="4">
    <source>
        <dbReference type="PROSITE" id="PS01124"/>
    </source>
</evidence>
<evidence type="ECO:0000256" key="3">
    <source>
        <dbReference type="ARBA" id="ARBA00023163"/>
    </source>
</evidence>
<dbReference type="InterPro" id="IPR009057">
    <property type="entry name" value="Homeodomain-like_sf"/>
</dbReference>
<dbReference type="PANTHER" id="PTHR47504">
    <property type="entry name" value="RIGHT ORIGIN-BINDING PROTEIN"/>
    <property type="match status" value="1"/>
</dbReference>
<evidence type="ECO:0000256" key="2">
    <source>
        <dbReference type="ARBA" id="ARBA00023125"/>
    </source>
</evidence>
<evidence type="ECO:0000256" key="1">
    <source>
        <dbReference type="ARBA" id="ARBA00023015"/>
    </source>
</evidence>
<keyword evidence="3" id="KW-0804">Transcription</keyword>
<dbReference type="InterPro" id="IPR011009">
    <property type="entry name" value="Kinase-like_dom_sf"/>
</dbReference>
<dbReference type="Pfam" id="PF12833">
    <property type="entry name" value="HTH_18"/>
    <property type="match status" value="1"/>
</dbReference>
<reference evidence="5" key="1">
    <citation type="submission" date="2020-07" db="EMBL/GenBank/DDBJ databases">
        <title>Vallitalea pronyensis genome.</title>
        <authorList>
            <person name="Postec A."/>
        </authorList>
    </citation>
    <scope>NUCLEOTIDE SEQUENCE</scope>
    <source>
        <strain evidence="5">FatNI3</strain>
    </source>
</reference>
<dbReference type="RefSeq" id="WP_212694654.1">
    <property type="nucleotide sequence ID" value="NZ_CP058649.1"/>
</dbReference>
<dbReference type="Pfam" id="PF01636">
    <property type="entry name" value="APH"/>
    <property type="match status" value="1"/>
</dbReference>
<dbReference type="GO" id="GO:0043565">
    <property type="term" value="F:sequence-specific DNA binding"/>
    <property type="evidence" value="ECO:0007669"/>
    <property type="project" value="InterPro"/>
</dbReference>